<evidence type="ECO:0000256" key="2">
    <source>
        <dbReference type="ARBA" id="ARBA00023002"/>
    </source>
</evidence>
<dbReference type="GO" id="GO:0000166">
    <property type="term" value="F:nucleotide binding"/>
    <property type="evidence" value="ECO:0007669"/>
    <property type="project" value="UniProtKB-KW"/>
</dbReference>
<feature type="domain" description="Glutamate/phenylalanine/leucine/valine/L-tryptophan dehydrogenase C-terminal" evidence="7">
    <location>
        <begin position="143"/>
        <end position="351"/>
    </location>
</feature>
<dbReference type="GO" id="GO:0016639">
    <property type="term" value="F:oxidoreductase activity, acting on the CH-NH2 group of donors, NAD or NADP as acceptor"/>
    <property type="evidence" value="ECO:0007669"/>
    <property type="project" value="InterPro"/>
</dbReference>
<evidence type="ECO:0000256" key="4">
    <source>
        <dbReference type="PIRSR" id="PIRSR000188-1"/>
    </source>
</evidence>
<evidence type="ECO:0000256" key="5">
    <source>
        <dbReference type="PIRSR" id="PIRSR000188-2"/>
    </source>
</evidence>
<protein>
    <submittedName>
        <fullName evidence="8">Leucine dehydrogenase</fullName>
    </submittedName>
</protein>
<sequence length="363" mass="39557">MIFELMEKDEFEQIVFCHDSTSGLKAIIAIHDTTLGPAIGGCRFYPYEREEDALIDAMRLAKGMTYKNAVAGINHGGAKGVIIGDPSVDKDEFILRAFGRYVDSLNGRYITSVDMGMTSEDVDVIHTETPFTIGLSESYHSSGNPAGMTALGVYKSLESTVLEMNGDTNLKGLTIAIQGVGSVGMELAKLLHEAGAKLIVSDVNDKAVQEAVERFDAIAVDNEDIYSVEADIFSPCGIGAILNDETIPQLKVKAVCGSANNQLADEIPHAEMLKERGILYAPDFVANAGGVINASDELQGYNKTRARAKVEQIYAQMNEVYEIARKKDITTAEAADVLAERRIEKVKNLRSNFLMKNRNAYDL</sequence>
<dbReference type="STRING" id="84521.SAMN04487994_102313"/>
<name>A0A2N6SPY4_9LACT</name>
<gene>
    <name evidence="8" type="ORF">CJ205_00050</name>
</gene>
<dbReference type="InterPro" id="IPR006096">
    <property type="entry name" value="Glu/Leu/Phe/Val/Trp_DH_C"/>
</dbReference>
<dbReference type="SMART" id="SM00839">
    <property type="entry name" value="ELFV_dehydrog"/>
    <property type="match status" value="1"/>
</dbReference>
<dbReference type="PRINTS" id="PR00082">
    <property type="entry name" value="GLFDHDRGNASE"/>
</dbReference>
<dbReference type="AlphaFoldDB" id="A0A2N6SPY4"/>
<dbReference type="InterPro" id="IPR006095">
    <property type="entry name" value="Glu/Leu/Phe/Val/Trp_DH"/>
</dbReference>
<dbReference type="InterPro" id="IPR033524">
    <property type="entry name" value="Glu/Leu/Phe/Val_DH_AS"/>
</dbReference>
<organism evidence="8 9">
    <name type="scientific">Dolosicoccus paucivorans</name>
    <dbReference type="NCBI Taxonomy" id="84521"/>
    <lineage>
        <taxon>Bacteria</taxon>
        <taxon>Bacillati</taxon>
        <taxon>Bacillota</taxon>
        <taxon>Bacilli</taxon>
        <taxon>Lactobacillales</taxon>
        <taxon>Aerococcaceae</taxon>
        <taxon>Dolosicoccus</taxon>
    </lineage>
</organism>
<dbReference type="Pfam" id="PF00208">
    <property type="entry name" value="ELFV_dehydrog"/>
    <property type="match status" value="2"/>
</dbReference>
<evidence type="ECO:0000313" key="8">
    <source>
        <dbReference type="EMBL" id="PMC59134.1"/>
    </source>
</evidence>
<dbReference type="PROSITE" id="PS00074">
    <property type="entry name" value="GLFV_DEHYDROGENASE"/>
    <property type="match status" value="1"/>
</dbReference>
<dbReference type="InterPro" id="IPR046346">
    <property type="entry name" value="Aminoacid_DH-like_N_sf"/>
</dbReference>
<keyword evidence="3 5" id="KW-0520">NAD</keyword>
<dbReference type="Pfam" id="PF02812">
    <property type="entry name" value="ELFV_dehydrog_N"/>
    <property type="match status" value="1"/>
</dbReference>
<dbReference type="PANTHER" id="PTHR42722:SF1">
    <property type="entry name" value="VALINE DEHYDROGENASE"/>
    <property type="match status" value="1"/>
</dbReference>
<dbReference type="InterPro" id="IPR006097">
    <property type="entry name" value="Glu/Leu/Phe/Val/Trp_DH_dimer"/>
</dbReference>
<comment type="similarity">
    <text evidence="1 6">Belongs to the Glu/Leu/Phe/Val dehydrogenases family.</text>
</comment>
<dbReference type="Proteomes" id="UP000235682">
    <property type="component" value="Unassembled WGS sequence"/>
</dbReference>
<feature type="active site" description="Proton donor/acceptor" evidence="4">
    <location>
        <position position="79"/>
    </location>
</feature>
<evidence type="ECO:0000259" key="7">
    <source>
        <dbReference type="SMART" id="SM00839"/>
    </source>
</evidence>
<keyword evidence="2 6" id="KW-0560">Oxidoreductase</keyword>
<dbReference type="EMBL" id="PNHE01000001">
    <property type="protein sequence ID" value="PMC59134.1"/>
    <property type="molecule type" value="Genomic_DNA"/>
</dbReference>
<comment type="caution">
    <text evidence="8">The sequence shown here is derived from an EMBL/GenBank/DDBJ whole genome shotgun (WGS) entry which is preliminary data.</text>
</comment>
<dbReference type="SUPFAM" id="SSF51735">
    <property type="entry name" value="NAD(P)-binding Rossmann-fold domains"/>
    <property type="match status" value="1"/>
</dbReference>
<dbReference type="FunFam" id="3.40.50.10860:FF:000010">
    <property type="entry name" value="Leucine dehydrogenase"/>
    <property type="match status" value="1"/>
</dbReference>
<dbReference type="Gene3D" id="3.40.50.10860">
    <property type="entry name" value="Leucine Dehydrogenase, chain A, domain 1"/>
    <property type="match status" value="1"/>
</dbReference>
<dbReference type="SUPFAM" id="SSF53223">
    <property type="entry name" value="Aminoacid dehydrogenase-like, N-terminal domain"/>
    <property type="match status" value="1"/>
</dbReference>
<dbReference type="GO" id="GO:0006520">
    <property type="term" value="P:amino acid metabolic process"/>
    <property type="evidence" value="ECO:0007669"/>
    <property type="project" value="InterPro"/>
</dbReference>
<proteinExistence type="inferred from homology"/>
<dbReference type="RefSeq" id="WP_102233250.1">
    <property type="nucleotide sequence ID" value="NZ_PNHE01000001.1"/>
</dbReference>
<accession>A0A2N6SPY4</accession>
<reference evidence="8 9" key="1">
    <citation type="submission" date="2017-09" db="EMBL/GenBank/DDBJ databases">
        <title>Bacterial strain isolated from the female urinary microbiota.</title>
        <authorList>
            <person name="Thomas-White K."/>
            <person name="Kumar N."/>
            <person name="Forster S."/>
            <person name="Putonti C."/>
            <person name="Lawley T."/>
            <person name="Wolfe A.J."/>
        </authorList>
    </citation>
    <scope>NUCLEOTIDE SEQUENCE [LARGE SCALE GENOMIC DNA]</scope>
    <source>
        <strain evidence="8 9">UMB0852</strain>
    </source>
</reference>
<dbReference type="PIRSF" id="PIRSF000188">
    <property type="entry name" value="Phe_leu_dh"/>
    <property type="match status" value="1"/>
</dbReference>
<evidence type="ECO:0000313" key="9">
    <source>
        <dbReference type="Proteomes" id="UP000235682"/>
    </source>
</evidence>
<evidence type="ECO:0000256" key="6">
    <source>
        <dbReference type="RuleBase" id="RU004417"/>
    </source>
</evidence>
<keyword evidence="5" id="KW-0547">Nucleotide-binding</keyword>
<dbReference type="SMR" id="A0A2N6SPY4"/>
<dbReference type="PANTHER" id="PTHR42722">
    <property type="entry name" value="LEUCINE DEHYDROGENASE"/>
    <property type="match status" value="1"/>
</dbReference>
<dbReference type="InterPro" id="IPR036291">
    <property type="entry name" value="NAD(P)-bd_dom_sf"/>
</dbReference>
<evidence type="ECO:0000256" key="3">
    <source>
        <dbReference type="ARBA" id="ARBA00023027"/>
    </source>
</evidence>
<dbReference type="Gene3D" id="3.40.50.720">
    <property type="entry name" value="NAD(P)-binding Rossmann-like Domain"/>
    <property type="match status" value="1"/>
</dbReference>
<keyword evidence="9" id="KW-1185">Reference proteome</keyword>
<evidence type="ECO:0000256" key="1">
    <source>
        <dbReference type="ARBA" id="ARBA00006382"/>
    </source>
</evidence>
<dbReference type="CDD" id="cd01075">
    <property type="entry name" value="NAD_bind_Leu_Phe_Val_DH"/>
    <property type="match status" value="1"/>
</dbReference>
<feature type="binding site" evidence="5">
    <location>
        <begin position="179"/>
        <end position="184"/>
    </location>
    <ligand>
        <name>NAD(+)</name>
        <dbReference type="ChEBI" id="CHEBI:57540"/>
    </ligand>
</feature>
<dbReference type="InterPro" id="IPR016211">
    <property type="entry name" value="Glu/Phe/Leu/Val/Trp_DH_bac/arc"/>
</dbReference>